<dbReference type="SUPFAM" id="SSF47954">
    <property type="entry name" value="Cyclin-like"/>
    <property type="match status" value="1"/>
</dbReference>
<feature type="signal peptide" evidence="2">
    <location>
        <begin position="1"/>
        <end position="28"/>
    </location>
</feature>
<feature type="region of interest" description="Disordered" evidence="1">
    <location>
        <begin position="200"/>
        <end position="227"/>
    </location>
</feature>
<dbReference type="CDD" id="cd20557">
    <property type="entry name" value="CYCLIN_ScPCL1-like"/>
    <property type="match status" value="1"/>
</dbReference>
<protein>
    <recommendedName>
        <fullName evidence="5">Cyclin-domain-containing protein</fullName>
    </recommendedName>
</protein>
<sequence length="366" mass="40115">MAPCNQYAQPSTFLLACLSSMQLADLCALVVPSIWAGAFTTPHQQHQWSSTSTKRHESFKVFCHKVLKATQISSACVLLSLYYIHRLRSAYPAIHASIGSEVRLFTTALILANKFLDDNTFTNKTWSDVSGIPVRELNIMEVEFLSALNYNIYISHHEYFAWANRCQQHYTNSQQQQHHNRPIKVPARLSVKPTLSMPSSISMPSMLPSPAVKRPASHPQQRAAKRRYHVPCTPPDESIQHQPVVVHSNPPPPSSMPYTSSYPRTPLYTPLLQSEMHLYPTTPATSTSSCSISSSSSASSTTSFCTSTPSICQPVLSWSSSSSALASSRHNTVLASSIASAAAAAANVSASTSSFLASRVRCLEIE</sequence>
<dbReference type="Pfam" id="PF08613">
    <property type="entry name" value="Cyclin"/>
    <property type="match status" value="1"/>
</dbReference>
<dbReference type="PANTHER" id="PTHR15615">
    <property type="match status" value="1"/>
</dbReference>
<feature type="compositionally biased region" description="Low complexity" evidence="1">
    <location>
        <begin position="200"/>
        <end position="210"/>
    </location>
</feature>
<dbReference type="GeneID" id="83218753"/>
<dbReference type="Proteomes" id="UP001234581">
    <property type="component" value="Unassembled WGS sequence"/>
</dbReference>
<name>A0AAD7XU65_9FUNG</name>
<dbReference type="Gene3D" id="1.10.472.10">
    <property type="entry name" value="Cyclin-like"/>
    <property type="match status" value="1"/>
</dbReference>
<gene>
    <name evidence="3" type="ORF">O0I10_011352</name>
</gene>
<organism evidence="3 4">
    <name type="scientific">Lichtheimia ornata</name>
    <dbReference type="NCBI Taxonomy" id="688661"/>
    <lineage>
        <taxon>Eukaryota</taxon>
        <taxon>Fungi</taxon>
        <taxon>Fungi incertae sedis</taxon>
        <taxon>Mucoromycota</taxon>
        <taxon>Mucoromycotina</taxon>
        <taxon>Mucoromycetes</taxon>
        <taxon>Mucorales</taxon>
        <taxon>Lichtheimiaceae</taxon>
        <taxon>Lichtheimia</taxon>
    </lineage>
</organism>
<dbReference type="InterPro" id="IPR013922">
    <property type="entry name" value="Cyclin_PHO80-like"/>
</dbReference>
<dbReference type="RefSeq" id="XP_058337885.1">
    <property type="nucleotide sequence ID" value="XM_058491320.1"/>
</dbReference>
<reference evidence="3 4" key="1">
    <citation type="submission" date="2023-03" db="EMBL/GenBank/DDBJ databases">
        <title>Genome sequence of Lichtheimia ornata CBS 291.66.</title>
        <authorList>
            <person name="Mohabir J.T."/>
            <person name="Shea T.P."/>
            <person name="Kurbessoian T."/>
            <person name="Berby B."/>
            <person name="Fontaine J."/>
            <person name="Livny J."/>
            <person name="Gnirke A."/>
            <person name="Stajich J.E."/>
            <person name="Cuomo C.A."/>
        </authorList>
    </citation>
    <scope>NUCLEOTIDE SEQUENCE [LARGE SCALE GENOMIC DNA]</scope>
    <source>
        <strain evidence="3">CBS 291.66</strain>
    </source>
</reference>
<dbReference type="AlphaFoldDB" id="A0AAD7XU65"/>
<dbReference type="EMBL" id="JARTCD010000088">
    <property type="protein sequence ID" value="KAJ8652971.1"/>
    <property type="molecule type" value="Genomic_DNA"/>
</dbReference>
<keyword evidence="2" id="KW-0732">Signal</keyword>
<dbReference type="GO" id="GO:0000307">
    <property type="term" value="C:cyclin-dependent protein kinase holoenzyme complex"/>
    <property type="evidence" value="ECO:0007669"/>
    <property type="project" value="TreeGrafter"/>
</dbReference>
<dbReference type="GO" id="GO:0005634">
    <property type="term" value="C:nucleus"/>
    <property type="evidence" value="ECO:0007669"/>
    <property type="project" value="TreeGrafter"/>
</dbReference>
<feature type="chain" id="PRO_5042066621" description="Cyclin-domain-containing protein" evidence="2">
    <location>
        <begin position="29"/>
        <end position="366"/>
    </location>
</feature>
<dbReference type="GO" id="GO:0016538">
    <property type="term" value="F:cyclin-dependent protein serine/threonine kinase regulator activity"/>
    <property type="evidence" value="ECO:0007669"/>
    <property type="project" value="TreeGrafter"/>
</dbReference>
<keyword evidence="4" id="KW-1185">Reference proteome</keyword>
<evidence type="ECO:0000256" key="2">
    <source>
        <dbReference type="SAM" id="SignalP"/>
    </source>
</evidence>
<evidence type="ECO:0000313" key="3">
    <source>
        <dbReference type="EMBL" id="KAJ8652971.1"/>
    </source>
</evidence>
<accession>A0AAD7XU65</accession>
<dbReference type="InterPro" id="IPR036915">
    <property type="entry name" value="Cyclin-like_sf"/>
</dbReference>
<dbReference type="GO" id="GO:0019901">
    <property type="term" value="F:protein kinase binding"/>
    <property type="evidence" value="ECO:0007669"/>
    <property type="project" value="InterPro"/>
</dbReference>
<evidence type="ECO:0000313" key="4">
    <source>
        <dbReference type="Proteomes" id="UP001234581"/>
    </source>
</evidence>
<proteinExistence type="predicted"/>
<evidence type="ECO:0000256" key="1">
    <source>
        <dbReference type="SAM" id="MobiDB-lite"/>
    </source>
</evidence>
<evidence type="ECO:0008006" key="5">
    <source>
        <dbReference type="Google" id="ProtNLM"/>
    </source>
</evidence>
<comment type="caution">
    <text evidence="3">The sequence shown here is derived from an EMBL/GenBank/DDBJ whole genome shotgun (WGS) entry which is preliminary data.</text>
</comment>
<dbReference type="PANTHER" id="PTHR15615:SF27">
    <property type="entry name" value="PHO85 CYCLIN CLG1"/>
    <property type="match status" value="1"/>
</dbReference>